<dbReference type="AlphaFoldDB" id="A0A1L7XC22"/>
<dbReference type="STRING" id="576137.A0A1L7XC22"/>
<dbReference type="OrthoDB" id="5278911at2759"/>
<feature type="region of interest" description="Disordered" evidence="1">
    <location>
        <begin position="61"/>
        <end position="80"/>
    </location>
</feature>
<dbReference type="EMBL" id="FJOG01000021">
    <property type="protein sequence ID" value="CZR62584.1"/>
    <property type="molecule type" value="Genomic_DNA"/>
</dbReference>
<dbReference type="Proteomes" id="UP000184330">
    <property type="component" value="Unassembled WGS sequence"/>
</dbReference>
<evidence type="ECO:0000313" key="3">
    <source>
        <dbReference type="Proteomes" id="UP000184330"/>
    </source>
</evidence>
<accession>A0A1L7XC22</accession>
<gene>
    <name evidence="2" type="ORF">PAC_12481</name>
</gene>
<evidence type="ECO:0008006" key="4">
    <source>
        <dbReference type="Google" id="ProtNLM"/>
    </source>
</evidence>
<evidence type="ECO:0000313" key="2">
    <source>
        <dbReference type="EMBL" id="CZR62584.1"/>
    </source>
</evidence>
<evidence type="ECO:0000256" key="1">
    <source>
        <dbReference type="SAM" id="MobiDB-lite"/>
    </source>
</evidence>
<proteinExistence type="predicted"/>
<dbReference type="SUPFAM" id="SSF52047">
    <property type="entry name" value="RNI-like"/>
    <property type="match status" value="1"/>
</dbReference>
<keyword evidence="3" id="KW-1185">Reference proteome</keyword>
<organism evidence="2 3">
    <name type="scientific">Phialocephala subalpina</name>
    <dbReference type="NCBI Taxonomy" id="576137"/>
    <lineage>
        <taxon>Eukaryota</taxon>
        <taxon>Fungi</taxon>
        <taxon>Dikarya</taxon>
        <taxon>Ascomycota</taxon>
        <taxon>Pezizomycotina</taxon>
        <taxon>Leotiomycetes</taxon>
        <taxon>Helotiales</taxon>
        <taxon>Mollisiaceae</taxon>
        <taxon>Phialocephala</taxon>
        <taxon>Phialocephala fortinii species complex</taxon>
    </lineage>
</organism>
<sequence length="567" mass="62938">MASTYSPSPKQLRILVRESAEQNGYRLLRTDIDFEAELTSPPDNDVQPSVNDLISSLRKSQLSSGPIFSPTTTATPTLPPQIRHLLAQPDTPAPRPRGRQIRRHDASGRRLPAGPAPPQSWLESSRRTLGLRGRGQQRVYPTDVEHLPGLPAGEGKGRRLVDMCLRNIARDWEFIHEYEKYNLVDLPSGLRMALLSVVAVHGSDESVGFEGLKNLLVLPEQESGETPAFDPGEHNDSFFRLDVSGAMGHSLSFKQLIELVQKPEAQTDIATELSWEESISQSLSPPLPALTHLSLSHPSTSISWPRLLAFAKHIPTLTHLSLSFWPVPSLTPNAKTAVMSSRFAKDIQYGGTNYYSHSPDNDFREAAEVLRRLAARLYGLEYLDLTGCADWVRALRWTGDGSEGDRGVDWGTQWVKLKTLKVHSGLMLSEGSPYADIVHLIQSHKEALATQEMLSWWMHPPSNRPKRKVWIDVEKDEWKAYSHLWTGDSEADRRKRSALDSLERIERQGVGGLVNGTEMGVGTGGTGLAASQWAGPVIWDAGALGMGTATDEDDAVRQIERMSVWEH</sequence>
<protein>
    <recommendedName>
        <fullName evidence="4">Tafazzin</fullName>
    </recommendedName>
</protein>
<reference evidence="2 3" key="1">
    <citation type="submission" date="2016-03" db="EMBL/GenBank/DDBJ databases">
        <authorList>
            <person name="Ploux O."/>
        </authorList>
    </citation>
    <scope>NUCLEOTIDE SEQUENCE [LARGE SCALE GENOMIC DNA]</scope>
    <source>
        <strain evidence="2 3">UAMH 11012</strain>
    </source>
</reference>
<feature type="region of interest" description="Disordered" evidence="1">
    <location>
        <begin position="86"/>
        <end position="125"/>
    </location>
</feature>
<name>A0A1L7XC22_9HELO</name>